<evidence type="ECO:0000256" key="8">
    <source>
        <dbReference type="PROSITE-ProRule" id="PRU00108"/>
    </source>
</evidence>
<evidence type="ECO:0000256" key="2">
    <source>
        <dbReference type="ARBA" id="ARBA00006454"/>
    </source>
</evidence>
<evidence type="ECO:0000256" key="1">
    <source>
        <dbReference type="ARBA" id="ARBA00004123"/>
    </source>
</evidence>
<dbReference type="SMART" id="SM00574">
    <property type="entry name" value="POX"/>
    <property type="match status" value="1"/>
</dbReference>
<dbReference type="SMART" id="SM00389">
    <property type="entry name" value="HOX"/>
    <property type="match status" value="1"/>
</dbReference>
<evidence type="ECO:0000313" key="11">
    <source>
        <dbReference type="EMBL" id="VFQ97716.1"/>
    </source>
</evidence>
<protein>
    <recommendedName>
        <fullName evidence="10">Homeobox domain-containing protein</fullName>
    </recommendedName>
</protein>
<dbReference type="Pfam" id="PF05920">
    <property type="entry name" value="Homeobox_KN"/>
    <property type="match status" value="1"/>
</dbReference>
<dbReference type="GO" id="GO:0006355">
    <property type="term" value="P:regulation of DNA-templated transcription"/>
    <property type="evidence" value="ECO:0007669"/>
    <property type="project" value="InterPro"/>
</dbReference>
<evidence type="ECO:0000256" key="4">
    <source>
        <dbReference type="ARBA" id="ARBA00023125"/>
    </source>
</evidence>
<dbReference type="EMBL" id="OOIL02006555">
    <property type="protein sequence ID" value="VFQ97716.1"/>
    <property type="molecule type" value="Genomic_DNA"/>
</dbReference>
<keyword evidence="3" id="KW-0805">Transcription regulation</keyword>
<dbReference type="Pfam" id="PF07526">
    <property type="entry name" value="POX"/>
    <property type="match status" value="1"/>
</dbReference>
<evidence type="ECO:0000256" key="5">
    <source>
        <dbReference type="ARBA" id="ARBA00023155"/>
    </source>
</evidence>
<keyword evidence="5 8" id="KW-0371">Homeobox</keyword>
<feature type="region of interest" description="Disordered" evidence="9">
    <location>
        <begin position="301"/>
        <end position="324"/>
    </location>
</feature>
<keyword evidence="4 8" id="KW-0238">DNA-binding</keyword>
<dbReference type="InterPro" id="IPR008422">
    <property type="entry name" value="KN_HD"/>
</dbReference>
<feature type="domain" description="Homeobox" evidence="10">
    <location>
        <begin position="319"/>
        <end position="382"/>
    </location>
</feature>
<evidence type="ECO:0000313" key="12">
    <source>
        <dbReference type="Proteomes" id="UP000595140"/>
    </source>
</evidence>
<dbReference type="InterPro" id="IPR001356">
    <property type="entry name" value="HD"/>
</dbReference>
<gene>
    <name evidence="11" type="ORF">CCAM_LOCUS39492</name>
</gene>
<dbReference type="GO" id="GO:0003677">
    <property type="term" value="F:DNA binding"/>
    <property type="evidence" value="ECO:0007669"/>
    <property type="project" value="UniProtKB-UniRule"/>
</dbReference>
<dbReference type="PROSITE" id="PS50071">
    <property type="entry name" value="HOMEOBOX_2"/>
    <property type="match status" value="1"/>
</dbReference>
<evidence type="ECO:0000259" key="10">
    <source>
        <dbReference type="PROSITE" id="PS50071"/>
    </source>
</evidence>
<dbReference type="Gene3D" id="1.10.10.60">
    <property type="entry name" value="Homeodomain-like"/>
    <property type="match status" value="1"/>
</dbReference>
<comment type="similarity">
    <text evidence="2">Belongs to the TALE/BELL homeobox family.</text>
</comment>
<feature type="DNA-binding region" description="Homeobox" evidence="8">
    <location>
        <begin position="321"/>
        <end position="383"/>
    </location>
</feature>
<dbReference type="OrthoDB" id="10056939at2759"/>
<dbReference type="SUPFAM" id="SSF46689">
    <property type="entry name" value="Homeodomain-like"/>
    <property type="match status" value="1"/>
</dbReference>
<name>A0A484NB24_9ASTE</name>
<comment type="subcellular location">
    <subcellularLocation>
        <location evidence="1 8">Nucleus</location>
    </subcellularLocation>
</comment>
<keyword evidence="12" id="KW-1185">Reference proteome</keyword>
<dbReference type="CDD" id="cd00086">
    <property type="entry name" value="homeodomain"/>
    <property type="match status" value="1"/>
</dbReference>
<dbReference type="InterPro" id="IPR050224">
    <property type="entry name" value="TALE_homeobox"/>
</dbReference>
<evidence type="ECO:0000256" key="9">
    <source>
        <dbReference type="SAM" id="MobiDB-lite"/>
    </source>
</evidence>
<dbReference type="AlphaFoldDB" id="A0A484NB24"/>
<reference evidence="11 12" key="1">
    <citation type="submission" date="2018-04" db="EMBL/GenBank/DDBJ databases">
        <authorList>
            <person name="Vogel A."/>
        </authorList>
    </citation>
    <scope>NUCLEOTIDE SEQUENCE [LARGE SCALE GENOMIC DNA]</scope>
</reference>
<dbReference type="GO" id="GO:0005634">
    <property type="term" value="C:nucleus"/>
    <property type="evidence" value="ECO:0007669"/>
    <property type="project" value="UniProtKB-SubCell"/>
</dbReference>
<dbReference type="InterPro" id="IPR006563">
    <property type="entry name" value="POX_dom"/>
</dbReference>
<keyword evidence="7 8" id="KW-0539">Nucleus</keyword>
<dbReference type="PANTHER" id="PTHR11850">
    <property type="entry name" value="HOMEOBOX PROTEIN TRANSCRIPTION FACTORS"/>
    <property type="match status" value="1"/>
</dbReference>
<organism evidence="11 12">
    <name type="scientific">Cuscuta campestris</name>
    <dbReference type="NCBI Taxonomy" id="132261"/>
    <lineage>
        <taxon>Eukaryota</taxon>
        <taxon>Viridiplantae</taxon>
        <taxon>Streptophyta</taxon>
        <taxon>Embryophyta</taxon>
        <taxon>Tracheophyta</taxon>
        <taxon>Spermatophyta</taxon>
        <taxon>Magnoliopsida</taxon>
        <taxon>eudicotyledons</taxon>
        <taxon>Gunneridae</taxon>
        <taxon>Pentapetalae</taxon>
        <taxon>asterids</taxon>
        <taxon>lamiids</taxon>
        <taxon>Solanales</taxon>
        <taxon>Convolvulaceae</taxon>
        <taxon>Cuscuteae</taxon>
        <taxon>Cuscuta</taxon>
        <taxon>Cuscuta subgen. Grammica</taxon>
        <taxon>Cuscuta sect. Cleistogrammica</taxon>
    </lineage>
</organism>
<sequence length="418" mass="47004">MVDHNPMVGDEYLLPMNSLCPVWIDQRGQNQSRDELGISLPSVLLSEGNLTRPLLSSKDFSPGNSHPAPGNVQTQNDFPAAGFPFSDELDSGFPVDVARKWDFLPYSDDQTRPPSRFAYSPSPAENSHGSSRYLGAVQEMLSEIARYSLENVNSMCFDPTSYSDEIGGAGGGSAVGFPDPFGGAAHGGIPRVDAETKRKHLLALLQAVDDRYNQCMEELHMVVYAFHAATDLPHTIASAPSTTPPLHPHLALQTVTLWYKNLRDRIGTSILAMGSHGGAPEEKFLEASSSASALQRQWTTLQQQQQQRKKEHHHLHHHQQLWRPQRGLPERSVAVLRAWMFQNFLHPYPKDTEKHLLAVKSGLTRSQVSNWFINARVRLWKPMIEEMYAEINRRNHHQNAAEQINGFRNQIRRQWSLG</sequence>
<keyword evidence="6" id="KW-0804">Transcription</keyword>
<accession>A0A484NB24</accession>
<proteinExistence type="inferred from homology"/>
<feature type="compositionally biased region" description="Basic residues" evidence="9">
    <location>
        <begin position="307"/>
        <end position="320"/>
    </location>
</feature>
<evidence type="ECO:0000256" key="6">
    <source>
        <dbReference type="ARBA" id="ARBA00023163"/>
    </source>
</evidence>
<evidence type="ECO:0000256" key="7">
    <source>
        <dbReference type="ARBA" id="ARBA00023242"/>
    </source>
</evidence>
<dbReference type="InterPro" id="IPR009057">
    <property type="entry name" value="Homeodomain-like_sf"/>
</dbReference>
<evidence type="ECO:0000256" key="3">
    <source>
        <dbReference type="ARBA" id="ARBA00023015"/>
    </source>
</evidence>
<feature type="region of interest" description="Disordered" evidence="9">
    <location>
        <begin position="55"/>
        <end position="83"/>
    </location>
</feature>
<dbReference type="Proteomes" id="UP000595140">
    <property type="component" value="Unassembled WGS sequence"/>
</dbReference>